<evidence type="ECO:0000313" key="5">
    <source>
        <dbReference type="EMBL" id="MBM0280065.1"/>
    </source>
</evidence>
<dbReference type="EMBL" id="JAEVHL010000451">
    <property type="protein sequence ID" value="MBM0280065.1"/>
    <property type="molecule type" value="Genomic_DNA"/>
</dbReference>
<protein>
    <submittedName>
        <fullName evidence="5">Helix-turn-helix transcriptional regulator</fullName>
    </submittedName>
</protein>
<keyword evidence="2" id="KW-0238">DNA-binding</keyword>
<organism evidence="5 6">
    <name type="scientific">Micromonospora tarensis</name>
    <dbReference type="NCBI Taxonomy" id="2806100"/>
    <lineage>
        <taxon>Bacteria</taxon>
        <taxon>Bacillati</taxon>
        <taxon>Actinomycetota</taxon>
        <taxon>Actinomycetes</taxon>
        <taxon>Micromonosporales</taxon>
        <taxon>Micromonosporaceae</taxon>
        <taxon>Micromonospora</taxon>
    </lineage>
</organism>
<accession>A0ABS1YRJ4</accession>
<dbReference type="PANTHER" id="PTHR44688:SF16">
    <property type="entry name" value="DNA-BINDING TRANSCRIPTIONAL ACTIVATOR DEVR_DOSR"/>
    <property type="match status" value="1"/>
</dbReference>
<dbReference type="PROSITE" id="PS00622">
    <property type="entry name" value="HTH_LUXR_1"/>
    <property type="match status" value="1"/>
</dbReference>
<dbReference type="RefSeq" id="WP_203152397.1">
    <property type="nucleotide sequence ID" value="NZ_JAEVHL010000451.1"/>
</dbReference>
<evidence type="ECO:0000256" key="1">
    <source>
        <dbReference type="ARBA" id="ARBA00023015"/>
    </source>
</evidence>
<gene>
    <name evidence="5" type="ORF">JM949_35370</name>
</gene>
<dbReference type="InterPro" id="IPR000792">
    <property type="entry name" value="Tscrpt_reg_LuxR_C"/>
</dbReference>
<keyword evidence="1" id="KW-0805">Transcription regulation</keyword>
<dbReference type="SMART" id="SM00421">
    <property type="entry name" value="HTH_LUXR"/>
    <property type="match status" value="1"/>
</dbReference>
<dbReference type="PROSITE" id="PS50043">
    <property type="entry name" value="HTH_LUXR_2"/>
    <property type="match status" value="1"/>
</dbReference>
<keyword evidence="3" id="KW-0804">Transcription</keyword>
<dbReference type="InterPro" id="IPR016032">
    <property type="entry name" value="Sig_transdc_resp-reg_C-effctor"/>
</dbReference>
<dbReference type="Gene3D" id="1.10.10.10">
    <property type="entry name" value="Winged helix-like DNA-binding domain superfamily/Winged helix DNA-binding domain"/>
    <property type="match status" value="1"/>
</dbReference>
<dbReference type="SUPFAM" id="SSF46894">
    <property type="entry name" value="C-terminal effector domain of the bipartite response regulators"/>
    <property type="match status" value="1"/>
</dbReference>
<reference evidence="5 6" key="1">
    <citation type="submission" date="2021-01" db="EMBL/GenBank/DDBJ databases">
        <title>Draft genome sequence of Micromonospora sp. strain STR1s_6.</title>
        <authorList>
            <person name="Karlyshev A."/>
            <person name="Jawad R."/>
        </authorList>
    </citation>
    <scope>NUCLEOTIDE SEQUENCE [LARGE SCALE GENOMIC DNA]</scope>
    <source>
        <strain evidence="5 6">STR1S-6</strain>
    </source>
</reference>
<evidence type="ECO:0000256" key="3">
    <source>
        <dbReference type="ARBA" id="ARBA00023163"/>
    </source>
</evidence>
<proteinExistence type="predicted"/>
<feature type="domain" description="HTH luxR-type" evidence="4">
    <location>
        <begin position="1"/>
        <end position="48"/>
    </location>
</feature>
<dbReference type="InterPro" id="IPR036388">
    <property type="entry name" value="WH-like_DNA-bd_sf"/>
</dbReference>
<dbReference type="Proteomes" id="UP000622245">
    <property type="component" value="Unassembled WGS sequence"/>
</dbReference>
<evidence type="ECO:0000259" key="4">
    <source>
        <dbReference type="PROSITE" id="PS50043"/>
    </source>
</evidence>
<evidence type="ECO:0000256" key="2">
    <source>
        <dbReference type="ARBA" id="ARBA00023125"/>
    </source>
</evidence>
<comment type="caution">
    <text evidence="5">The sequence shown here is derived from an EMBL/GenBank/DDBJ whole genome shotgun (WGS) entry which is preliminary data.</text>
</comment>
<dbReference type="Pfam" id="PF00196">
    <property type="entry name" value="GerE"/>
    <property type="match status" value="1"/>
</dbReference>
<keyword evidence="6" id="KW-1185">Reference proteome</keyword>
<dbReference type="PANTHER" id="PTHR44688">
    <property type="entry name" value="DNA-BINDING TRANSCRIPTIONAL ACTIVATOR DEVR_DOSR"/>
    <property type="match status" value="1"/>
</dbReference>
<sequence length="66" mass="7488">MLAGLTYREIGDRLFISAKTVEHHVARMRNRLNCANRTELLALLRTLVADRASDTAGQPWPRRAGR</sequence>
<name>A0ABS1YRJ4_9ACTN</name>
<evidence type="ECO:0000313" key="6">
    <source>
        <dbReference type="Proteomes" id="UP000622245"/>
    </source>
</evidence>
<dbReference type="PRINTS" id="PR00038">
    <property type="entry name" value="HTHLUXR"/>
</dbReference>
<dbReference type="CDD" id="cd06170">
    <property type="entry name" value="LuxR_C_like"/>
    <property type="match status" value="1"/>
</dbReference>